<accession>S3VYW1</accession>
<dbReference type="Proteomes" id="UP000014540">
    <property type="component" value="Unassembled WGS sequence"/>
</dbReference>
<sequence>MRTFYLLTRFDIFATSLKELFMIFVDRVVRKDGAVDNLLPRFKEQKYLILSVTRFLPSLV</sequence>
<dbReference type="RefSeq" id="WP_016549780.1">
    <property type="nucleotide sequence ID" value="NZ_AKWZ02000010.1"/>
</dbReference>
<dbReference type="EMBL" id="AKWZ02000010">
    <property type="protein sequence ID" value="EPG73292.1"/>
    <property type="molecule type" value="Genomic_DNA"/>
</dbReference>
<evidence type="ECO:0000313" key="1">
    <source>
        <dbReference type="EMBL" id="EPG73292.1"/>
    </source>
</evidence>
<name>S3VYW1_9LEPT</name>
<protein>
    <submittedName>
        <fullName evidence="1">Uncharacterized protein</fullName>
    </submittedName>
</protein>
<comment type="caution">
    <text evidence="1">The sequence shown here is derived from an EMBL/GenBank/DDBJ whole genome shotgun (WGS) entry which is preliminary data.</text>
</comment>
<organism evidence="1 2">
    <name type="scientific">Leptospira fainei serovar Hurstbridge str. BUT 6</name>
    <dbReference type="NCBI Taxonomy" id="1193011"/>
    <lineage>
        <taxon>Bacteria</taxon>
        <taxon>Pseudomonadati</taxon>
        <taxon>Spirochaetota</taxon>
        <taxon>Spirochaetia</taxon>
        <taxon>Leptospirales</taxon>
        <taxon>Leptospiraceae</taxon>
        <taxon>Leptospira</taxon>
    </lineage>
</organism>
<dbReference type="STRING" id="1193011.LEP1GSC058_4022"/>
<proteinExistence type="predicted"/>
<keyword evidence="2" id="KW-1185">Reference proteome</keyword>
<reference evidence="1" key="1">
    <citation type="submission" date="2013-04" db="EMBL/GenBank/DDBJ databases">
        <authorList>
            <person name="Harkins D.M."/>
            <person name="Durkin A.S."/>
            <person name="Selengut J.D."/>
            <person name="Sanka R."/>
            <person name="DePew J."/>
            <person name="Purushe J."/>
            <person name="Ahmed A."/>
            <person name="van der Linden H."/>
            <person name="Goris M.G.A."/>
            <person name="Hartskeerl R.A."/>
            <person name="Vinetz J.M."/>
            <person name="Sutton G.G."/>
            <person name="Nelson W.C."/>
            <person name="Fouts D.E."/>
        </authorList>
    </citation>
    <scope>NUCLEOTIDE SEQUENCE [LARGE SCALE GENOMIC DNA]</scope>
    <source>
        <strain evidence="1">BUT 6</strain>
    </source>
</reference>
<evidence type="ECO:0000313" key="2">
    <source>
        <dbReference type="Proteomes" id="UP000014540"/>
    </source>
</evidence>
<gene>
    <name evidence="1" type="ORF">LEP1GSC058_4022</name>
</gene>
<dbReference type="AlphaFoldDB" id="S3VYW1"/>